<evidence type="ECO:0000256" key="1">
    <source>
        <dbReference type="SAM" id="Phobius"/>
    </source>
</evidence>
<reference evidence="2 3" key="1">
    <citation type="submission" date="2016-11" db="EMBL/GenBank/DDBJ databases">
        <authorList>
            <person name="Jaros S."/>
            <person name="Januszkiewicz K."/>
            <person name="Wedrychowicz H."/>
        </authorList>
    </citation>
    <scope>NUCLEOTIDE SEQUENCE [LARGE SCALE GENOMIC DNA]</scope>
    <source>
        <strain evidence="2 3">DSM 14828</strain>
    </source>
</reference>
<dbReference type="InterPro" id="IPR024529">
    <property type="entry name" value="ECF_trnsprt_substrate-spec"/>
</dbReference>
<keyword evidence="1" id="KW-0812">Transmembrane</keyword>
<feature type="transmembrane region" description="Helical" evidence="1">
    <location>
        <begin position="121"/>
        <end position="143"/>
    </location>
</feature>
<evidence type="ECO:0000313" key="2">
    <source>
        <dbReference type="EMBL" id="SHF04315.1"/>
    </source>
</evidence>
<keyword evidence="3" id="KW-1185">Reference proteome</keyword>
<dbReference type="Proteomes" id="UP000184251">
    <property type="component" value="Unassembled WGS sequence"/>
</dbReference>
<sequence>MNRRKFSTTGRLTFMAVMLAMTIVFVMATVIPNFAVSMAVAMFLPTILTGLVLGAKSGMVMGALAGALTLFRALFMPLSPFDYFFIHPMVSIFPRMFIGVAASGAFYLLNEKLSLPDILSASISGALGMLTNTILVVTMLYVVHGQNMVEAMGGMGLITALGVLFASNGIIEMISAAIVVPILYKIFLQYNNR</sequence>
<proteinExistence type="predicted"/>
<dbReference type="Gene3D" id="1.10.1760.20">
    <property type="match status" value="1"/>
</dbReference>
<feature type="transmembrane region" description="Helical" evidence="1">
    <location>
        <begin position="12"/>
        <end position="28"/>
    </location>
</feature>
<dbReference type="RefSeq" id="WP_073271147.1">
    <property type="nucleotide sequence ID" value="NZ_FQTU01000012.1"/>
</dbReference>
<protein>
    <submittedName>
        <fullName evidence="2">Uncharacterized membrane protein</fullName>
    </submittedName>
</protein>
<keyword evidence="1" id="KW-0472">Membrane</keyword>
<keyword evidence="1" id="KW-1133">Transmembrane helix</keyword>
<evidence type="ECO:0000313" key="3">
    <source>
        <dbReference type="Proteomes" id="UP000184251"/>
    </source>
</evidence>
<feature type="transmembrane region" description="Helical" evidence="1">
    <location>
        <begin position="84"/>
        <end position="109"/>
    </location>
</feature>
<gene>
    <name evidence="2" type="ORF">SAMN02746064_01765</name>
</gene>
<feature type="transmembrane region" description="Helical" evidence="1">
    <location>
        <begin position="60"/>
        <end position="78"/>
    </location>
</feature>
<feature type="transmembrane region" description="Helical" evidence="1">
    <location>
        <begin position="34"/>
        <end position="53"/>
    </location>
</feature>
<dbReference type="OrthoDB" id="9813540at2"/>
<dbReference type="Pfam" id="PF12822">
    <property type="entry name" value="ECF_trnsprt"/>
    <property type="match status" value="1"/>
</dbReference>
<dbReference type="AlphaFoldDB" id="A0A1M4YEZ8"/>
<feature type="transmembrane region" description="Helical" evidence="1">
    <location>
        <begin position="155"/>
        <end position="184"/>
    </location>
</feature>
<organism evidence="2 3">
    <name type="scientific">Alkalibacter saccharofermentans DSM 14828</name>
    <dbReference type="NCBI Taxonomy" id="1120975"/>
    <lineage>
        <taxon>Bacteria</taxon>
        <taxon>Bacillati</taxon>
        <taxon>Bacillota</taxon>
        <taxon>Clostridia</taxon>
        <taxon>Eubacteriales</taxon>
        <taxon>Eubacteriaceae</taxon>
        <taxon>Alkalibacter</taxon>
    </lineage>
</organism>
<dbReference type="STRING" id="1120975.SAMN02746064_01765"/>
<name>A0A1M4YEZ8_9FIRM</name>
<dbReference type="GO" id="GO:0022857">
    <property type="term" value="F:transmembrane transporter activity"/>
    <property type="evidence" value="ECO:0007669"/>
    <property type="project" value="InterPro"/>
</dbReference>
<dbReference type="EMBL" id="FQTU01000012">
    <property type="protein sequence ID" value="SHF04315.1"/>
    <property type="molecule type" value="Genomic_DNA"/>
</dbReference>
<accession>A0A1M4YEZ8</accession>